<accession>A0ABY1PT52</accession>
<sequence>MTATQKHSDADHQALTEQFFQEMEEQILGRLQREAKSPEGREELLRATGIKDAHLLDELGKLGITVDGLLALRLFPLVLVAWAEANADAKERDVVMREAVRTGIDEDSAAWVLLDQWLVKRPPGLGVDAWKRYTHGVFQKMSAMSRKRLVELTKEQMNEVAKASGGHLGFGRISSREKAVIRQVIEAMNHL</sequence>
<reference evidence="1 2" key="1">
    <citation type="submission" date="2017-05" db="EMBL/GenBank/DDBJ databases">
        <authorList>
            <person name="Varghese N."/>
            <person name="Submissions S."/>
        </authorList>
    </citation>
    <scope>NUCLEOTIDE SEQUENCE [LARGE SCALE GENOMIC DNA]</scope>
    <source>
        <strain evidence="1 2">DSM 25457</strain>
    </source>
</reference>
<dbReference type="RefSeq" id="WP_283431015.1">
    <property type="nucleotide sequence ID" value="NZ_FXUG01000001.1"/>
</dbReference>
<proteinExistence type="predicted"/>
<comment type="caution">
    <text evidence="1">The sequence shown here is derived from an EMBL/GenBank/DDBJ whole genome shotgun (WGS) entry which is preliminary data.</text>
</comment>
<evidence type="ECO:0000313" key="1">
    <source>
        <dbReference type="EMBL" id="SMP42777.1"/>
    </source>
</evidence>
<dbReference type="Proteomes" id="UP001158067">
    <property type="component" value="Unassembled WGS sequence"/>
</dbReference>
<name>A0ABY1PT52_9BACT</name>
<organism evidence="1 2">
    <name type="scientific">Neorhodopirellula lusitana</name>
    <dbReference type="NCBI Taxonomy" id="445327"/>
    <lineage>
        <taxon>Bacteria</taxon>
        <taxon>Pseudomonadati</taxon>
        <taxon>Planctomycetota</taxon>
        <taxon>Planctomycetia</taxon>
        <taxon>Pirellulales</taxon>
        <taxon>Pirellulaceae</taxon>
        <taxon>Neorhodopirellula</taxon>
    </lineage>
</organism>
<gene>
    <name evidence="1" type="ORF">SAMN06265222_101840</name>
</gene>
<protein>
    <submittedName>
        <fullName evidence="1">Uncharacterized protein</fullName>
    </submittedName>
</protein>
<evidence type="ECO:0000313" key="2">
    <source>
        <dbReference type="Proteomes" id="UP001158067"/>
    </source>
</evidence>
<dbReference type="EMBL" id="FXUG01000001">
    <property type="protein sequence ID" value="SMP42777.1"/>
    <property type="molecule type" value="Genomic_DNA"/>
</dbReference>
<keyword evidence="2" id="KW-1185">Reference proteome</keyword>